<dbReference type="PANTHER" id="PTHR33678:SF1">
    <property type="entry name" value="BLL1576 PROTEIN"/>
    <property type="match status" value="1"/>
</dbReference>
<protein>
    <submittedName>
        <fullName evidence="3">Transposase</fullName>
    </submittedName>
</protein>
<proteinExistence type="predicted"/>
<feature type="domain" description="Transposase IS66 C-terminal" evidence="2">
    <location>
        <begin position="78"/>
        <end position="114"/>
    </location>
</feature>
<evidence type="ECO:0000259" key="1">
    <source>
        <dbReference type="Pfam" id="PF03050"/>
    </source>
</evidence>
<accession>A0A8E6B3J4</accession>
<evidence type="ECO:0000313" key="3">
    <source>
        <dbReference type="EMBL" id="QVL30794.1"/>
    </source>
</evidence>
<name>A0A8E6B3J4_9BACT</name>
<dbReference type="InterPro" id="IPR004291">
    <property type="entry name" value="Transposase_IS66_central"/>
</dbReference>
<reference evidence="3" key="1">
    <citation type="submission" date="2021-05" db="EMBL/GenBank/DDBJ databases">
        <title>Complete genome sequence of the cellulolytic planctomycete Telmatocola sphagniphila SP2T and characterization of the first cellulase from planctomycetes.</title>
        <authorList>
            <person name="Rakitin A.L."/>
            <person name="Beletsky A.V."/>
            <person name="Naumoff D.G."/>
            <person name="Kulichevskaya I.S."/>
            <person name="Mardanov A.V."/>
            <person name="Ravin N.V."/>
            <person name="Dedysh S.N."/>
        </authorList>
    </citation>
    <scope>NUCLEOTIDE SEQUENCE</scope>
    <source>
        <strain evidence="3">SP2T</strain>
    </source>
</reference>
<evidence type="ECO:0000313" key="4">
    <source>
        <dbReference type="Proteomes" id="UP000676194"/>
    </source>
</evidence>
<dbReference type="PANTHER" id="PTHR33678">
    <property type="entry name" value="BLL1576 PROTEIN"/>
    <property type="match status" value="1"/>
</dbReference>
<dbReference type="Pfam" id="PF13817">
    <property type="entry name" value="DDE_Tnp_IS66_C"/>
    <property type="match status" value="1"/>
</dbReference>
<dbReference type="RefSeq" id="WP_213494677.1">
    <property type="nucleotide sequence ID" value="NZ_CP074694.1"/>
</dbReference>
<dbReference type="Pfam" id="PF03050">
    <property type="entry name" value="DDE_Tnp_IS66"/>
    <property type="match status" value="1"/>
</dbReference>
<sequence length="129" mass="14599">MLWIDEQAKLVLPKSPMAQAIAYAQRQSEALRRFTEHGFLNIDNNAAERALRAGAVGRKNWMFAGSDEGGRTAAVLYSFTQTCRRHGIDPFAYLRDVLARIPKADYQQLTNLFPSRWAEAQRAKAEKPC</sequence>
<dbReference type="KEGG" id="tsph:KIH39_18325"/>
<dbReference type="InterPro" id="IPR052344">
    <property type="entry name" value="Transposase-related"/>
</dbReference>
<dbReference type="AlphaFoldDB" id="A0A8E6B3J4"/>
<dbReference type="EMBL" id="CP074694">
    <property type="protein sequence ID" value="QVL30794.1"/>
    <property type="molecule type" value="Genomic_DNA"/>
</dbReference>
<dbReference type="Proteomes" id="UP000676194">
    <property type="component" value="Chromosome"/>
</dbReference>
<gene>
    <name evidence="3" type="ORF">KIH39_18325</name>
</gene>
<keyword evidence="4" id="KW-1185">Reference proteome</keyword>
<organism evidence="3 4">
    <name type="scientific">Telmatocola sphagniphila</name>
    <dbReference type="NCBI Taxonomy" id="1123043"/>
    <lineage>
        <taxon>Bacteria</taxon>
        <taxon>Pseudomonadati</taxon>
        <taxon>Planctomycetota</taxon>
        <taxon>Planctomycetia</taxon>
        <taxon>Gemmatales</taxon>
        <taxon>Gemmataceae</taxon>
    </lineage>
</organism>
<feature type="domain" description="Transposase IS66 central" evidence="1">
    <location>
        <begin position="3"/>
        <end position="71"/>
    </location>
</feature>
<evidence type="ECO:0000259" key="2">
    <source>
        <dbReference type="Pfam" id="PF13817"/>
    </source>
</evidence>
<dbReference type="InterPro" id="IPR039552">
    <property type="entry name" value="IS66_C"/>
</dbReference>